<keyword evidence="11 12" id="KW-0998">Cell outer membrane</keyword>
<comment type="subcellular location">
    <subcellularLocation>
        <location evidence="1 12">Cell outer membrane</location>
        <topology evidence="1 12">Multi-pass membrane protein</topology>
    </subcellularLocation>
</comment>
<evidence type="ECO:0000259" key="15">
    <source>
        <dbReference type="Pfam" id="PF00593"/>
    </source>
</evidence>
<evidence type="ECO:0000256" key="14">
    <source>
        <dbReference type="SAM" id="SignalP"/>
    </source>
</evidence>
<dbReference type="PANTHER" id="PTHR32552">
    <property type="entry name" value="FERRICHROME IRON RECEPTOR-RELATED"/>
    <property type="match status" value="1"/>
</dbReference>
<evidence type="ECO:0000256" key="1">
    <source>
        <dbReference type="ARBA" id="ARBA00004571"/>
    </source>
</evidence>
<evidence type="ECO:0000256" key="3">
    <source>
        <dbReference type="ARBA" id="ARBA00022452"/>
    </source>
</evidence>
<dbReference type="InterPro" id="IPR037066">
    <property type="entry name" value="Plug_dom_sf"/>
</dbReference>
<reference evidence="17 18" key="1">
    <citation type="submission" date="2022-12" db="EMBL/GenBank/DDBJ databases">
        <title>Two new species, Stenotrophomonas aracearum and Stenotrophomonas oahuensis, isolated from Anthurium (Araceae family) in Hawaii.</title>
        <authorList>
            <person name="Chunag S.C."/>
            <person name="Dobhal S."/>
            <person name="Alvarez A."/>
            <person name="Arif M."/>
        </authorList>
    </citation>
    <scope>NUCLEOTIDE SEQUENCE [LARGE SCALE GENOMIC DNA]</scope>
    <source>
        <strain evidence="17 18">A5586</strain>
    </source>
</reference>
<dbReference type="Pfam" id="PF07715">
    <property type="entry name" value="Plug"/>
    <property type="match status" value="1"/>
</dbReference>
<evidence type="ECO:0000256" key="13">
    <source>
        <dbReference type="RuleBase" id="RU003357"/>
    </source>
</evidence>
<gene>
    <name evidence="17" type="ORF">PDM29_08280</name>
</gene>
<name>A0ABY9YTI9_9GAMM</name>
<dbReference type="Proteomes" id="UP001302072">
    <property type="component" value="Chromosome"/>
</dbReference>
<evidence type="ECO:0000313" key="17">
    <source>
        <dbReference type="EMBL" id="WNH54259.1"/>
    </source>
</evidence>
<dbReference type="InterPro" id="IPR039426">
    <property type="entry name" value="TonB-dep_rcpt-like"/>
</dbReference>
<keyword evidence="8" id="KW-0406">Ion transport</keyword>
<feature type="domain" description="TonB-dependent receptor plug" evidence="16">
    <location>
        <begin position="46"/>
        <end position="157"/>
    </location>
</feature>
<evidence type="ECO:0000256" key="5">
    <source>
        <dbReference type="ARBA" id="ARBA00022692"/>
    </source>
</evidence>
<keyword evidence="5 12" id="KW-0812">Transmembrane</keyword>
<keyword evidence="4" id="KW-0410">Iron transport</keyword>
<evidence type="ECO:0000259" key="16">
    <source>
        <dbReference type="Pfam" id="PF07715"/>
    </source>
</evidence>
<evidence type="ECO:0000256" key="6">
    <source>
        <dbReference type="ARBA" id="ARBA00022729"/>
    </source>
</evidence>
<keyword evidence="6 14" id="KW-0732">Signal</keyword>
<feature type="signal peptide" evidence="14">
    <location>
        <begin position="1"/>
        <end position="25"/>
    </location>
</feature>
<keyword evidence="2 12" id="KW-0813">Transport</keyword>
<evidence type="ECO:0000256" key="8">
    <source>
        <dbReference type="ARBA" id="ARBA00023065"/>
    </source>
</evidence>
<dbReference type="SUPFAM" id="SSF56935">
    <property type="entry name" value="Porins"/>
    <property type="match status" value="1"/>
</dbReference>
<evidence type="ECO:0000256" key="12">
    <source>
        <dbReference type="PROSITE-ProRule" id="PRU01360"/>
    </source>
</evidence>
<keyword evidence="3 12" id="KW-1134">Transmembrane beta strand</keyword>
<feature type="chain" id="PRO_5045230317" evidence="14">
    <location>
        <begin position="26"/>
        <end position="786"/>
    </location>
</feature>
<dbReference type="PROSITE" id="PS52016">
    <property type="entry name" value="TONB_DEPENDENT_REC_3"/>
    <property type="match status" value="1"/>
</dbReference>
<dbReference type="RefSeq" id="WP_311193371.1">
    <property type="nucleotide sequence ID" value="NZ_CP115541.1"/>
</dbReference>
<keyword evidence="18" id="KW-1185">Reference proteome</keyword>
<protein>
    <submittedName>
        <fullName evidence="17">TonB-dependent receptor</fullName>
    </submittedName>
</protein>
<keyword evidence="10 12" id="KW-0472">Membrane</keyword>
<dbReference type="Gene3D" id="2.40.170.20">
    <property type="entry name" value="TonB-dependent receptor, beta-barrel domain"/>
    <property type="match status" value="1"/>
</dbReference>
<dbReference type="Gene3D" id="2.170.130.10">
    <property type="entry name" value="TonB-dependent receptor, plug domain"/>
    <property type="match status" value="1"/>
</dbReference>
<evidence type="ECO:0000256" key="10">
    <source>
        <dbReference type="ARBA" id="ARBA00023136"/>
    </source>
</evidence>
<proteinExistence type="inferred from homology"/>
<sequence>MRIAGRVPRITLLALTLTAALDVLAAENAPADDARTLDQVQVIGQATSYAKTSVSQETLQRQQIIGSVNGALNELPGVVVSEADATGSSVWGTQISMRGFVTNRDTQQIGTTIDGLPNGGSGYGGGSLANRYIDTLDLETIEVSQGTADISSRSNEALGGTLNFLTSDPLSEQRLRMVVGAGDNDMRKYYVRYDTGVLGGHTRAWVSASSARVSDWIDGSGKTSNDHVAAKFITELDRWTLSGYASYNDADEPEYTSVTPAAFATNPGRDGLTGTLTGIPNLDQNYRSGSRALRENTFAYLRGAFDSGNGFKATLSGYVHKMEGRGDWLPPYLVQARNDGAGAPESEFLGSSTTYGGSALGQFYFVNPDGSAAQMIAGCTPRAGFSAEYDPNCYAANVQGVQSYRHTHYDNDRAGVTADVEWTQELGAVNNTVRAGLWLEKFDRTARRDWHRLLNVGTDIGFDQQPYWVQFEDDYSTDEQMYYVEDVARFGAFSARVGVKQFFVDQTRHRTIGAAENVRSDSKSDPLISAGGTWTLPVQGLEMFAGFSQNFAAIPSGVLGETDPQRFARVEPETADNIELGLRISRWPLTGAITLYNIKFDNRIVYLPARLADGIDYLDETDGVYENFGGVESNGVEAALGYGWDNGWRINGAYTYNRSKYLGSGNADRDAALGIVDGAQVIGQPRHMLVMAADWQGENWNFGLSGRYLGERYLNASNSAKLSSATVFNANIGFDLQSLSPKLKGVGASIVVNNLTDRKYLAGVDGSNSAFIGAPRTVGFSVRVDL</sequence>
<keyword evidence="9 13" id="KW-0798">TonB box</keyword>
<evidence type="ECO:0000256" key="4">
    <source>
        <dbReference type="ARBA" id="ARBA00022496"/>
    </source>
</evidence>
<organism evidence="17 18">
    <name type="scientific">Stenotrophomonas oahuensis</name>
    <dbReference type="NCBI Taxonomy" id="3003271"/>
    <lineage>
        <taxon>Bacteria</taxon>
        <taxon>Pseudomonadati</taxon>
        <taxon>Pseudomonadota</taxon>
        <taxon>Gammaproteobacteria</taxon>
        <taxon>Lysobacterales</taxon>
        <taxon>Lysobacteraceae</taxon>
        <taxon>Stenotrophomonas</taxon>
    </lineage>
</organism>
<evidence type="ECO:0000256" key="11">
    <source>
        <dbReference type="ARBA" id="ARBA00023237"/>
    </source>
</evidence>
<dbReference type="PANTHER" id="PTHR32552:SF89">
    <property type="entry name" value="CATECHOLATE SIDEROPHORE RECEPTOR FIU"/>
    <property type="match status" value="1"/>
</dbReference>
<dbReference type="InterPro" id="IPR012910">
    <property type="entry name" value="Plug_dom"/>
</dbReference>
<evidence type="ECO:0000256" key="2">
    <source>
        <dbReference type="ARBA" id="ARBA00022448"/>
    </source>
</evidence>
<accession>A0ABY9YTI9</accession>
<evidence type="ECO:0000256" key="7">
    <source>
        <dbReference type="ARBA" id="ARBA00023004"/>
    </source>
</evidence>
<comment type="similarity">
    <text evidence="12 13">Belongs to the TonB-dependent receptor family.</text>
</comment>
<evidence type="ECO:0000313" key="18">
    <source>
        <dbReference type="Proteomes" id="UP001302072"/>
    </source>
</evidence>
<dbReference type="EMBL" id="CP115541">
    <property type="protein sequence ID" value="WNH54259.1"/>
    <property type="molecule type" value="Genomic_DNA"/>
</dbReference>
<evidence type="ECO:0000256" key="9">
    <source>
        <dbReference type="ARBA" id="ARBA00023077"/>
    </source>
</evidence>
<keyword evidence="7" id="KW-0408">Iron</keyword>
<dbReference type="InterPro" id="IPR000531">
    <property type="entry name" value="Beta-barrel_TonB"/>
</dbReference>
<dbReference type="InterPro" id="IPR036942">
    <property type="entry name" value="Beta-barrel_TonB_sf"/>
</dbReference>
<dbReference type="Pfam" id="PF00593">
    <property type="entry name" value="TonB_dep_Rec_b-barrel"/>
    <property type="match status" value="1"/>
</dbReference>
<feature type="domain" description="TonB-dependent receptor-like beta-barrel" evidence="15">
    <location>
        <begin position="300"/>
        <end position="755"/>
    </location>
</feature>
<keyword evidence="17" id="KW-0675">Receptor</keyword>